<organism evidence="3 4">
    <name type="scientific">Entomortierella chlamydospora</name>
    <dbReference type="NCBI Taxonomy" id="101097"/>
    <lineage>
        <taxon>Eukaryota</taxon>
        <taxon>Fungi</taxon>
        <taxon>Fungi incertae sedis</taxon>
        <taxon>Mucoromycota</taxon>
        <taxon>Mortierellomycotina</taxon>
        <taxon>Mortierellomycetes</taxon>
        <taxon>Mortierellales</taxon>
        <taxon>Mortierellaceae</taxon>
        <taxon>Entomortierella</taxon>
    </lineage>
</organism>
<feature type="region of interest" description="Disordered" evidence="1">
    <location>
        <begin position="151"/>
        <end position="183"/>
    </location>
</feature>
<dbReference type="OrthoDB" id="2437989at2759"/>
<evidence type="ECO:0000313" key="4">
    <source>
        <dbReference type="Proteomes" id="UP000703661"/>
    </source>
</evidence>
<evidence type="ECO:0000313" key="3">
    <source>
        <dbReference type="EMBL" id="KAG0019431.1"/>
    </source>
</evidence>
<accession>A0A9P6N0K9</accession>
<protein>
    <submittedName>
        <fullName evidence="3">Uncharacterized protein</fullName>
    </submittedName>
</protein>
<feature type="compositionally biased region" description="Low complexity" evidence="1">
    <location>
        <begin position="151"/>
        <end position="178"/>
    </location>
</feature>
<gene>
    <name evidence="3" type="ORF">BGZ80_005829</name>
</gene>
<feature type="chain" id="PRO_5040175208" evidence="2">
    <location>
        <begin position="20"/>
        <end position="216"/>
    </location>
</feature>
<dbReference type="Proteomes" id="UP000703661">
    <property type="component" value="Unassembled WGS sequence"/>
</dbReference>
<dbReference type="AlphaFoldDB" id="A0A9P6N0K9"/>
<keyword evidence="4" id="KW-1185">Reference proteome</keyword>
<evidence type="ECO:0000256" key="1">
    <source>
        <dbReference type="SAM" id="MobiDB-lite"/>
    </source>
</evidence>
<comment type="caution">
    <text evidence="3">The sequence shown here is derived from an EMBL/GenBank/DDBJ whole genome shotgun (WGS) entry which is preliminary data.</text>
</comment>
<sequence length="216" mass="20857">MQFKSLIIALAAVAASVSAQSIPIPDSPCSTCVIASIPNEPTCASLASADMQQLQAVFANNAVSLPGLAAAAKNPAIKTCLCNWSVGTLTPTGAGASCAAAQGPTAAVCDADEATEASARMAPFAQMFNCPPVTSSATASAASSTSTATSSSAANSTVTSTSTANSTATSSSTASSTTGTPKSAGITNSAVNVGFSLSLNYIASMAILGAAAFAGL</sequence>
<proteinExistence type="predicted"/>
<reference evidence="3" key="1">
    <citation type="journal article" date="2020" name="Fungal Divers.">
        <title>Resolving the Mortierellaceae phylogeny through synthesis of multi-gene phylogenetics and phylogenomics.</title>
        <authorList>
            <person name="Vandepol N."/>
            <person name="Liber J."/>
            <person name="Desiro A."/>
            <person name="Na H."/>
            <person name="Kennedy M."/>
            <person name="Barry K."/>
            <person name="Grigoriev I.V."/>
            <person name="Miller A.N."/>
            <person name="O'Donnell K."/>
            <person name="Stajich J.E."/>
            <person name="Bonito G."/>
        </authorList>
    </citation>
    <scope>NUCLEOTIDE SEQUENCE</scope>
    <source>
        <strain evidence="3">NRRL 2769</strain>
    </source>
</reference>
<feature type="signal peptide" evidence="2">
    <location>
        <begin position="1"/>
        <end position="19"/>
    </location>
</feature>
<name>A0A9P6N0K9_9FUNG</name>
<keyword evidence="2" id="KW-0732">Signal</keyword>
<evidence type="ECO:0000256" key="2">
    <source>
        <dbReference type="SAM" id="SignalP"/>
    </source>
</evidence>
<dbReference type="EMBL" id="JAAAID010000287">
    <property type="protein sequence ID" value="KAG0019431.1"/>
    <property type="molecule type" value="Genomic_DNA"/>
</dbReference>